<proteinExistence type="predicted"/>
<gene>
    <name evidence="1" type="ordered locus">Rumal_1777</name>
</gene>
<evidence type="ECO:0000313" key="1">
    <source>
        <dbReference type="EMBL" id="ADU22275.1"/>
    </source>
</evidence>
<accession>E6UJ09</accession>
<dbReference type="Proteomes" id="UP000006919">
    <property type="component" value="Chromosome"/>
</dbReference>
<dbReference type="RefSeq" id="WP_013498440.1">
    <property type="nucleotide sequence ID" value="NC_014833.1"/>
</dbReference>
<name>E6UJ09_RUMA7</name>
<dbReference type="HOGENOM" id="CLU_2013595_0_0_9"/>
<sequence length="123" mass="14726">MDIEEAKLILSDNFNVKGNTLIGIMHEYSRFPKVEFWQAYESIECLAKNKIFSRELAEQVSYCYHNFLKGCLYHFAGGDEYSLDDMPDNFDAYIERLEYIQLYFFRGFDKELDDDMFELERYG</sequence>
<dbReference type="KEGG" id="ral:Rumal_1777"/>
<evidence type="ECO:0000313" key="2">
    <source>
        <dbReference type="Proteomes" id="UP000006919"/>
    </source>
</evidence>
<organism evidence="1 2">
    <name type="scientific">Ruminococcus albus (strain ATCC 27210 / DSM 20455 / JCM 14654 / NCDO 2250 / 7)</name>
    <dbReference type="NCBI Taxonomy" id="697329"/>
    <lineage>
        <taxon>Bacteria</taxon>
        <taxon>Bacillati</taxon>
        <taxon>Bacillota</taxon>
        <taxon>Clostridia</taxon>
        <taxon>Eubacteriales</taxon>
        <taxon>Oscillospiraceae</taxon>
        <taxon>Ruminococcus</taxon>
    </lineage>
</organism>
<dbReference type="EMBL" id="CP002403">
    <property type="protein sequence ID" value="ADU22275.1"/>
    <property type="molecule type" value="Genomic_DNA"/>
</dbReference>
<evidence type="ECO:0008006" key="3">
    <source>
        <dbReference type="Google" id="ProtNLM"/>
    </source>
</evidence>
<dbReference type="STRING" id="697329.Rumal_1777"/>
<dbReference type="OrthoDB" id="1821647at2"/>
<protein>
    <recommendedName>
        <fullName evidence="3">Immunity protein 41</fullName>
    </recommendedName>
</protein>
<reference evidence="1 2" key="1">
    <citation type="journal article" date="2011" name="J. Bacteriol.">
        <title>Complete genome of the cellulolytic ruminal bacterium Ruminococcus albus 7.</title>
        <authorList>
            <person name="Suen G."/>
            <person name="Stevenson D.M."/>
            <person name="Bruce D.C."/>
            <person name="Chertkov O."/>
            <person name="Copeland A."/>
            <person name="Cheng J.F."/>
            <person name="Detter C."/>
            <person name="Detter J.C."/>
            <person name="Goodwin L.A."/>
            <person name="Han C.S."/>
            <person name="Hauser L.J."/>
            <person name="Ivanova N.N."/>
            <person name="Kyrpides N.C."/>
            <person name="Land M.L."/>
            <person name="Lapidus A."/>
            <person name="Lucas S."/>
            <person name="Ovchinnikova G."/>
            <person name="Pitluck S."/>
            <person name="Tapia R."/>
            <person name="Woyke T."/>
            <person name="Boyum J."/>
            <person name="Mead D."/>
            <person name="Weimer P.J."/>
        </authorList>
    </citation>
    <scope>NUCLEOTIDE SEQUENCE [LARGE SCALE GENOMIC DNA]</scope>
    <source>
        <strain evidence="2">ATCC 27210 / DSM 20455 / JCM 14654 / NCDO 2250 / 7</strain>
    </source>
</reference>
<dbReference type="AlphaFoldDB" id="E6UJ09"/>